<gene>
    <name evidence="2" type="primary">LOC107895638</name>
</gene>
<protein>
    <recommendedName>
        <fullName evidence="3">Chromo domain-containing protein</fullName>
    </recommendedName>
</protein>
<proteinExistence type="predicted"/>
<dbReference type="InterPro" id="IPR016197">
    <property type="entry name" value="Chromo-like_dom_sf"/>
</dbReference>
<dbReference type="RefSeq" id="XP_016676376.1">
    <property type="nucleotide sequence ID" value="XM_016820887.1"/>
</dbReference>
<evidence type="ECO:0000313" key="1">
    <source>
        <dbReference type="Proteomes" id="UP000818029"/>
    </source>
</evidence>
<accession>A0A1U8IDV5</accession>
<dbReference type="PANTHER" id="PTHR46148">
    <property type="entry name" value="CHROMO DOMAIN-CONTAINING PROTEIN"/>
    <property type="match status" value="1"/>
</dbReference>
<dbReference type="SUPFAM" id="SSF54160">
    <property type="entry name" value="Chromo domain-like"/>
    <property type="match status" value="1"/>
</dbReference>
<reference evidence="1" key="1">
    <citation type="journal article" date="2020" name="Nat. Genet.">
        <title>Genomic diversifications of five Gossypium allopolyploid species and their impact on cotton improvement.</title>
        <authorList>
            <person name="Chen Z.J."/>
            <person name="Sreedasyam A."/>
            <person name="Ando A."/>
            <person name="Song Q."/>
            <person name="De Santiago L.M."/>
            <person name="Hulse-Kemp A.M."/>
            <person name="Ding M."/>
            <person name="Ye W."/>
            <person name="Kirkbride R.C."/>
            <person name="Jenkins J."/>
            <person name="Plott C."/>
            <person name="Lovell J."/>
            <person name="Lin Y.M."/>
            <person name="Vaughn R."/>
            <person name="Liu B."/>
            <person name="Simpson S."/>
            <person name="Scheffler B.E."/>
            <person name="Wen L."/>
            <person name="Saski C.A."/>
            <person name="Grover C.E."/>
            <person name="Hu G."/>
            <person name="Conover J.L."/>
            <person name="Carlson J.W."/>
            <person name="Shu S."/>
            <person name="Boston L.B."/>
            <person name="Williams M."/>
            <person name="Peterson D.G."/>
            <person name="McGee K."/>
            <person name="Jones D.C."/>
            <person name="Wendel J.F."/>
            <person name="Stelly D.M."/>
            <person name="Grimwood J."/>
            <person name="Schmutz J."/>
        </authorList>
    </citation>
    <scope>NUCLEOTIDE SEQUENCE [LARGE SCALE GENOMIC DNA]</scope>
    <source>
        <strain evidence="1">cv. TM-1</strain>
    </source>
</reference>
<dbReference type="AlphaFoldDB" id="A0A1U8IDV5"/>
<dbReference type="Proteomes" id="UP000818029">
    <property type="component" value="Chromosome A10"/>
</dbReference>
<organism evidence="1 2">
    <name type="scientific">Gossypium hirsutum</name>
    <name type="common">Upland cotton</name>
    <name type="synonym">Gossypium mexicanum</name>
    <dbReference type="NCBI Taxonomy" id="3635"/>
    <lineage>
        <taxon>Eukaryota</taxon>
        <taxon>Viridiplantae</taxon>
        <taxon>Streptophyta</taxon>
        <taxon>Embryophyta</taxon>
        <taxon>Tracheophyta</taxon>
        <taxon>Spermatophyta</taxon>
        <taxon>Magnoliopsida</taxon>
        <taxon>eudicotyledons</taxon>
        <taxon>Gunneridae</taxon>
        <taxon>Pentapetalae</taxon>
        <taxon>rosids</taxon>
        <taxon>malvids</taxon>
        <taxon>Malvales</taxon>
        <taxon>Malvaceae</taxon>
        <taxon>Malvoideae</taxon>
        <taxon>Gossypium</taxon>
    </lineage>
</organism>
<sequence length="134" mass="15689">MANVVADTLSHRAMTDLRVESGDTVDFRLNSKEILRFGRKGKFSLRLDQIQDVFHVSKLRHYHSDPAHVISVEEIEVRPDLTFEDETVQILDCDLKVLRTKSIPLVKVLWHNHNSEEATWELEEAMHQQYPHLF</sequence>
<dbReference type="GeneID" id="107895638"/>
<evidence type="ECO:0008006" key="3">
    <source>
        <dbReference type="Google" id="ProtNLM"/>
    </source>
</evidence>
<reference evidence="2" key="2">
    <citation type="submission" date="2025-08" db="UniProtKB">
        <authorList>
            <consortium name="RefSeq"/>
        </authorList>
    </citation>
    <scope>IDENTIFICATION</scope>
</reference>
<dbReference type="KEGG" id="ghi:107895638"/>
<keyword evidence="1" id="KW-1185">Reference proteome</keyword>
<evidence type="ECO:0000313" key="2">
    <source>
        <dbReference type="RefSeq" id="XP_016676376.1"/>
    </source>
</evidence>
<dbReference type="PaxDb" id="3635-A0A1U8IDV5"/>
<dbReference type="PANTHER" id="PTHR46148:SF44">
    <property type="entry name" value="GAG-POL POLYPROTEIN"/>
    <property type="match status" value="1"/>
</dbReference>
<name>A0A1U8IDV5_GOSHI</name>